<dbReference type="Pfam" id="PF00535">
    <property type="entry name" value="Glycos_transf_2"/>
    <property type="match status" value="1"/>
</dbReference>
<dbReference type="GO" id="GO:0016758">
    <property type="term" value="F:hexosyltransferase activity"/>
    <property type="evidence" value="ECO:0007669"/>
    <property type="project" value="UniProtKB-ARBA"/>
</dbReference>
<dbReference type="EMBL" id="NXLV01000003">
    <property type="protein sequence ID" value="RDU71479.1"/>
    <property type="molecule type" value="Genomic_DNA"/>
</dbReference>
<evidence type="ECO:0000313" key="6">
    <source>
        <dbReference type="Proteomes" id="UP000257045"/>
    </source>
</evidence>
<dbReference type="PANTHER" id="PTHR22916">
    <property type="entry name" value="GLYCOSYLTRANSFERASE"/>
    <property type="match status" value="1"/>
</dbReference>
<keyword evidence="3" id="KW-0812">Transmembrane</keyword>
<evidence type="ECO:0000259" key="4">
    <source>
        <dbReference type="Pfam" id="PF00535"/>
    </source>
</evidence>
<keyword evidence="1" id="KW-0328">Glycosyltransferase</keyword>
<gene>
    <name evidence="5" type="ORF">CQA58_02740</name>
</gene>
<dbReference type="InterPro" id="IPR029044">
    <property type="entry name" value="Nucleotide-diphossugar_trans"/>
</dbReference>
<comment type="caution">
    <text evidence="5">The sequence shown here is derived from an EMBL/GenBank/DDBJ whole genome shotgun (WGS) entry which is preliminary data.</text>
</comment>
<dbReference type="InterPro" id="IPR001173">
    <property type="entry name" value="Glyco_trans_2-like"/>
</dbReference>
<dbReference type="SUPFAM" id="SSF53448">
    <property type="entry name" value="Nucleotide-diphospho-sugar transferases"/>
    <property type="match status" value="1"/>
</dbReference>
<dbReference type="Proteomes" id="UP000257045">
    <property type="component" value="Unassembled WGS sequence"/>
</dbReference>
<dbReference type="CDD" id="cd00761">
    <property type="entry name" value="Glyco_tranf_GTA_type"/>
    <property type="match status" value="1"/>
</dbReference>
<organism evidence="5 6">
    <name type="scientific">Helicobacter brantae</name>
    <dbReference type="NCBI Taxonomy" id="375927"/>
    <lineage>
        <taxon>Bacteria</taxon>
        <taxon>Pseudomonadati</taxon>
        <taxon>Campylobacterota</taxon>
        <taxon>Epsilonproteobacteria</taxon>
        <taxon>Campylobacterales</taxon>
        <taxon>Helicobacteraceae</taxon>
        <taxon>Helicobacter</taxon>
    </lineage>
</organism>
<dbReference type="RefSeq" id="WP_115569190.1">
    <property type="nucleotide sequence ID" value="NZ_NXLV01000003.1"/>
</dbReference>
<evidence type="ECO:0000256" key="3">
    <source>
        <dbReference type="SAM" id="Phobius"/>
    </source>
</evidence>
<evidence type="ECO:0000313" key="5">
    <source>
        <dbReference type="EMBL" id="RDU71479.1"/>
    </source>
</evidence>
<evidence type="ECO:0000256" key="2">
    <source>
        <dbReference type="ARBA" id="ARBA00022679"/>
    </source>
</evidence>
<sequence length="355" mass="41570">MNPPLLSVILPTYNRDYCVGRMIDSVLAQNFKDFELIIIDDGSSDETPRVLQRYDDRRIVVLTQSNQGVSSARNLGLSQARGEYITFVDSDDYLLQGFFEDIAGWLSKEKSDILVYEGEFVENFTKKTAPIFWERKEYCPKEAVKGGEFLEEFCLYGGNSWACAKVFRRGFLQKYSLSFDEKISYGEDMLLLLQCYELAQSIRAIQKHYYVCDRRDEASLSQKQTLHIKKVDDLFQAYYQLKKSTHHISCIALNYIKHSRQWLAKQPLSYQNKIDICSLHSDWRGEREGVMEEIESWLISKHRWGLLRVFYILFPKLCWGIGAYYFLYPKTIGLTRRIAKKLLSPFWSRGSLNKK</sequence>
<dbReference type="OrthoDB" id="5372349at2"/>
<dbReference type="Gene3D" id="3.90.550.10">
    <property type="entry name" value="Spore Coat Polysaccharide Biosynthesis Protein SpsA, Chain A"/>
    <property type="match status" value="1"/>
</dbReference>
<protein>
    <recommendedName>
        <fullName evidence="4">Glycosyltransferase 2-like domain-containing protein</fullName>
    </recommendedName>
</protein>
<keyword evidence="3" id="KW-0472">Membrane</keyword>
<reference evidence="5 6" key="1">
    <citation type="submission" date="2018-04" db="EMBL/GenBank/DDBJ databases">
        <title>Novel Campyloabacter and Helicobacter Species and Strains.</title>
        <authorList>
            <person name="Mannion A.J."/>
            <person name="Shen Z."/>
            <person name="Fox J.G."/>
        </authorList>
    </citation>
    <scope>NUCLEOTIDE SEQUENCE [LARGE SCALE GENOMIC DNA]</scope>
    <source>
        <strain evidence="5 6">MIT 04-9366</strain>
    </source>
</reference>
<name>A0A3D8J1R3_9HELI</name>
<feature type="transmembrane region" description="Helical" evidence="3">
    <location>
        <begin position="309"/>
        <end position="327"/>
    </location>
</feature>
<keyword evidence="2" id="KW-0808">Transferase</keyword>
<keyword evidence="3" id="KW-1133">Transmembrane helix</keyword>
<dbReference type="AlphaFoldDB" id="A0A3D8J1R3"/>
<evidence type="ECO:0000256" key="1">
    <source>
        <dbReference type="ARBA" id="ARBA00022676"/>
    </source>
</evidence>
<accession>A0A3D8J1R3</accession>
<keyword evidence="6" id="KW-1185">Reference proteome</keyword>
<proteinExistence type="predicted"/>
<feature type="domain" description="Glycosyltransferase 2-like" evidence="4">
    <location>
        <begin position="7"/>
        <end position="169"/>
    </location>
</feature>
<dbReference type="PANTHER" id="PTHR22916:SF51">
    <property type="entry name" value="GLYCOSYLTRANSFERASE EPSH-RELATED"/>
    <property type="match status" value="1"/>
</dbReference>